<dbReference type="EMBL" id="DACSEO010000073">
    <property type="protein sequence ID" value="HAT1683768.1"/>
    <property type="molecule type" value="Genomic_DNA"/>
</dbReference>
<evidence type="ECO:0000313" key="10">
    <source>
        <dbReference type="Proteomes" id="UP000856143"/>
    </source>
</evidence>
<evidence type="ECO:0000256" key="6">
    <source>
        <dbReference type="ARBA" id="ARBA00022989"/>
    </source>
</evidence>
<evidence type="ECO:0000256" key="8">
    <source>
        <dbReference type="RuleBase" id="RU221113"/>
    </source>
</evidence>
<evidence type="ECO:0000256" key="2">
    <source>
        <dbReference type="ARBA" id="ARBA00022475"/>
    </source>
</evidence>
<evidence type="ECO:0000256" key="1">
    <source>
        <dbReference type="ARBA" id="ARBA00004377"/>
    </source>
</evidence>
<keyword evidence="4" id="KW-1277">Toxin-antitoxin system</keyword>
<comment type="subcellular location">
    <subcellularLocation>
        <location evidence="1 8">Cell inner membrane</location>
        <topology evidence="1 8">Single-pass membrane protein</topology>
    </subcellularLocation>
</comment>
<evidence type="ECO:0000313" key="9">
    <source>
        <dbReference type="EMBL" id="HAT1683768.1"/>
    </source>
</evidence>
<comment type="similarity">
    <text evidence="8">Belongs to the hok/gef family.</text>
</comment>
<dbReference type="InterPro" id="IPR000021">
    <property type="entry name" value="Hok/gef_toxin"/>
</dbReference>
<accession>A0AAN5LCY8</accession>
<gene>
    <name evidence="9" type="ORF">I8Y21_004524</name>
</gene>
<keyword evidence="5" id="KW-0812">Transmembrane</keyword>
<dbReference type="GO" id="GO:0005886">
    <property type="term" value="C:plasma membrane"/>
    <property type="evidence" value="ECO:0007669"/>
    <property type="project" value="UniProtKB-SubCell"/>
</dbReference>
<dbReference type="PRINTS" id="PR00281">
    <property type="entry name" value="HOKGEFTOXIC"/>
</dbReference>
<organism evidence="9 10">
    <name type="scientific">Klebsiella oxytoca</name>
    <dbReference type="NCBI Taxonomy" id="571"/>
    <lineage>
        <taxon>Bacteria</taxon>
        <taxon>Pseudomonadati</taxon>
        <taxon>Pseudomonadota</taxon>
        <taxon>Gammaproteobacteria</taxon>
        <taxon>Enterobacterales</taxon>
        <taxon>Enterobacteriaceae</taxon>
        <taxon>Klebsiella/Raoultella group</taxon>
        <taxon>Klebsiella</taxon>
    </lineage>
</organism>
<name>A0AAN5LCY8_KLEOX</name>
<sequence>MTRNLLILAVIIAMTVLVFARMEHGSLCEMRLHVGKVEFAALLNYEDRS</sequence>
<protein>
    <submittedName>
        <fullName evidence="9">Hok/Gef family protein</fullName>
    </submittedName>
</protein>
<dbReference type="Proteomes" id="UP000856143">
    <property type="component" value="Unassembled WGS sequence"/>
</dbReference>
<reference evidence="9" key="2">
    <citation type="submission" date="2020-11" db="EMBL/GenBank/DDBJ databases">
        <authorList>
            <consortium name="NCBI Pathogen Detection Project"/>
        </authorList>
    </citation>
    <scope>NUCLEOTIDE SEQUENCE</scope>
    <source>
        <strain evidence="9">R404</strain>
    </source>
</reference>
<evidence type="ECO:0000256" key="5">
    <source>
        <dbReference type="ARBA" id="ARBA00022692"/>
    </source>
</evidence>
<evidence type="ECO:0000256" key="4">
    <source>
        <dbReference type="ARBA" id="ARBA00022649"/>
    </source>
</evidence>
<comment type="caution">
    <text evidence="9">The sequence shown here is derived from an EMBL/GenBank/DDBJ whole genome shotgun (WGS) entry which is preliminary data.</text>
</comment>
<keyword evidence="6" id="KW-1133">Transmembrane helix</keyword>
<dbReference type="Pfam" id="PF01848">
    <property type="entry name" value="HOK_GEF"/>
    <property type="match status" value="1"/>
</dbReference>
<evidence type="ECO:0000256" key="3">
    <source>
        <dbReference type="ARBA" id="ARBA00022519"/>
    </source>
</evidence>
<dbReference type="AlphaFoldDB" id="A0AAN5LCY8"/>
<evidence type="ECO:0000256" key="7">
    <source>
        <dbReference type="ARBA" id="ARBA00023136"/>
    </source>
</evidence>
<keyword evidence="7" id="KW-0472">Membrane</keyword>
<keyword evidence="2" id="KW-1003">Cell membrane</keyword>
<keyword evidence="3" id="KW-0997">Cell inner membrane</keyword>
<proteinExistence type="inferred from homology"/>
<reference evidence="9" key="1">
    <citation type="journal article" date="2018" name="Genome Biol.">
        <title>SKESA: strategic k-mer extension for scrupulous assemblies.</title>
        <authorList>
            <person name="Souvorov A."/>
            <person name="Agarwala R."/>
            <person name="Lipman D.J."/>
        </authorList>
    </citation>
    <scope>NUCLEOTIDE SEQUENCE</scope>
    <source>
        <strain evidence="9">R404</strain>
    </source>
</reference>